<feature type="transmembrane region" description="Helical" evidence="1">
    <location>
        <begin position="122"/>
        <end position="142"/>
    </location>
</feature>
<feature type="transmembrane region" description="Helical" evidence="1">
    <location>
        <begin position="12"/>
        <end position="35"/>
    </location>
</feature>
<feature type="transmembrane region" description="Helical" evidence="1">
    <location>
        <begin position="41"/>
        <end position="60"/>
    </location>
</feature>
<proteinExistence type="predicted"/>
<feature type="transmembrane region" description="Helical" evidence="1">
    <location>
        <begin position="72"/>
        <end position="93"/>
    </location>
</feature>
<keyword evidence="1" id="KW-0812">Transmembrane</keyword>
<evidence type="ECO:0000313" key="3">
    <source>
        <dbReference type="Proteomes" id="UP000318478"/>
    </source>
</evidence>
<comment type="caution">
    <text evidence="2">The sequence shown here is derived from an EMBL/GenBank/DDBJ whole genome shotgun (WGS) entry which is preliminary data.</text>
</comment>
<evidence type="ECO:0000313" key="2">
    <source>
        <dbReference type="EMBL" id="TWT78008.1"/>
    </source>
</evidence>
<accession>A0A5C5YSW0</accession>
<dbReference type="AlphaFoldDB" id="A0A5C5YSW0"/>
<name>A0A5C5YSW0_9BACT</name>
<dbReference type="Proteomes" id="UP000318478">
    <property type="component" value="Unassembled WGS sequence"/>
</dbReference>
<keyword evidence="1" id="KW-0472">Membrane</keyword>
<gene>
    <name evidence="2" type="ORF">Pla123a_18080</name>
</gene>
<keyword evidence="3" id="KW-1185">Reference proteome</keyword>
<sequence>MPRGDMPGSVQLSRGCFTAVGLYFGLNLMGCLFSGADAEELLLSAVIPLSAIAIMLVCVRVRTQLARRGCRFMALTSAVMMTLALIAVIELMFRPPAGTVVSSSTSYYGIPISESVRPAFELFMVGSIAAVALGLWIPVFALGRRSARTYFSGPIASLGNDN</sequence>
<dbReference type="EMBL" id="SJPO01000003">
    <property type="protein sequence ID" value="TWT78008.1"/>
    <property type="molecule type" value="Genomic_DNA"/>
</dbReference>
<organism evidence="2 3">
    <name type="scientific">Posidoniimonas polymericola</name>
    <dbReference type="NCBI Taxonomy" id="2528002"/>
    <lineage>
        <taxon>Bacteria</taxon>
        <taxon>Pseudomonadati</taxon>
        <taxon>Planctomycetota</taxon>
        <taxon>Planctomycetia</taxon>
        <taxon>Pirellulales</taxon>
        <taxon>Lacipirellulaceae</taxon>
        <taxon>Posidoniimonas</taxon>
    </lineage>
</organism>
<reference evidence="2 3" key="1">
    <citation type="submission" date="2019-02" db="EMBL/GenBank/DDBJ databases">
        <title>Deep-cultivation of Planctomycetes and their phenomic and genomic characterization uncovers novel biology.</title>
        <authorList>
            <person name="Wiegand S."/>
            <person name="Jogler M."/>
            <person name="Boedeker C."/>
            <person name="Pinto D."/>
            <person name="Vollmers J."/>
            <person name="Rivas-Marin E."/>
            <person name="Kohn T."/>
            <person name="Peeters S.H."/>
            <person name="Heuer A."/>
            <person name="Rast P."/>
            <person name="Oberbeckmann S."/>
            <person name="Bunk B."/>
            <person name="Jeske O."/>
            <person name="Meyerdierks A."/>
            <person name="Storesund J.E."/>
            <person name="Kallscheuer N."/>
            <person name="Luecker S."/>
            <person name="Lage O.M."/>
            <person name="Pohl T."/>
            <person name="Merkel B.J."/>
            <person name="Hornburger P."/>
            <person name="Mueller R.-W."/>
            <person name="Bruemmer F."/>
            <person name="Labrenz M."/>
            <person name="Spormann A.M."/>
            <person name="Op Den Camp H."/>
            <person name="Overmann J."/>
            <person name="Amann R."/>
            <person name="Jetten M.S.M."/>
            <person name="Mascher T."/>
            <person name="Medema M.H."/>
            <person name="Devos D.P."/>
            <person name="Kaster A.-K."/>
            <person name="Ovreas L."/>
            <person name="Rohde M."/>
            <person name="Galperin M.Y."/>
            <person name="Jogler C."/>
        </authorList>
    </citation>
    <scope>NUCLEOTIDE SEQUENCE [LARGE SCALE GENOMIC DNA]</scope>
    <source>
        <strain evidence="2 3">Pla123a</strain>
    </source>
</reference>
<protein>
    <submittedName>
        <fullName evidence="2">Uncharacterized protein</fullName>
    </submittedName>
</protein>
<evidence type="ECO:0000256" key="1">
    <source>
        <dbReference type="SAM" id="Phobius"/>
    </source>
</evidence>
<keyword evidence="1" id="KW-1133">Transmembrane helix</keyword>